<comment type="caution">
    <text evidence="2">The sequence shown here is derived from an EMBL/GenBank/DDBJ whole genome shotgun (WGS) entry which is preliminary data.</text>
</comment>
<evidence type="ECO:0008006" key="4">
    <source>
        <dbReference type="Google" id="ProtNLM"/>
    </source>
</evidence>
<feature type="compositionally biased region" description="Low complexity" evidence="1">
    <location>
        <begin position="18"/>
        <end position="45"/>
    </location>
</feature>
<proteinExistence type="predicted"/>
<feature type="compositionally biased region" description="Pro residues" evidence="1">
    <location>
        <begin position="1"/>
        <end position="13"/>
    </location>
</feature>
<accession>A0A392TFK3</accession>
<evidence type="ECO:0000256" key="1">
    <source>
        <dbReference type="SAM" id="MobiDB-lite"/>
    </source>
</evidence>
<dbReference type="Proteomes" id="UP000265520">
    <property type="component" value="Unassembled WGS sequence"/>
</dbReference>
<keyword evidence="3" id="KW-1185">Reference proteome</keyword>
<name>A0A392TFK3_9FABA</name>
<organism evidence="2 3">
    <name type="scientific">Trifolium medium</name>
    <dbReference type="NCBI Taxonomy" id="97028"/>
    <lineage>
        <taxon>Eukaryota</taxon>
        <taxon>Viridiplantae</taxon>
        <taxon>Streptophyta</taxon>
        <taxon>Embryophyta</taxon>
        <taxon>Tracheophyta</taxon>
        <taxon>Spermatophyta</taxon>
        <taxon>Magnoliopsida</taxon>
        <taxon>eudicotyledons</taxon>
        <taxon>Gunneridae</taxon>
        <taxon>Pentapetalae</taxon>
        <taxon>rosids</taxon>
        <taxon>fabids</taxon>
        <taxon>Fabales</taxon>
        <taxon>Fabaceae</taxon>
        <taxon>Papilionoideae</taxon>
        <taxon>50 kb inversion clade</taxon>
        <taxon>NPAAA clade</taxon>
        <taxon>Hologalegina</taxon>
        <taxon>IRL clade</taxon>
        <taxon>Trifolieae</taxon>
        <taxon>Trifolium</taxon>
    </lineage>
</organism>
<reference evidence="2 3" key="1">
    <citation type="journal article" date="2018" name="Front. Plant Sci.">
        <title>Red Clover (Trifolium pratense) and Zigzag Clover (T. medium) - A Picture of Genomic Similarities and Differences.</title>
        <authorList>
            <person name="Dluhosova J."/>
            <person name="Istvanek J."/>
            <person name="Nedelnik J."/>
            <person name="Repkova J."/>
        </authorList>
    </citation>
    <scope>NUCLEOTIDE SEQUENCE [LARGE SCALE GENOMIC DNA]</scope>
    <source>
        <strain evidence="3">cv. 10/8</strain>
        <tissue evidence="2">Leaf</tissue>
    </source>
</reference>
<feature type="non-terminal residue" evidence="2">
    <location>
        <position position="1"/>
    </location>
</feature>
<dbReference type="AlphaFoldDB" id="A0A392TFK3"/>
<evidence type="ECO:0000313" key="2">
    <source>
        <dbReference type="EMBL" id="MCI59788.1"/>
    </source>
</evidence>
<sequence>SPTPLKPTTPIPTPLEQTTLKTYLKPTTSKPTPKTGSSETAYHWQ</sequence>
<protein>
    <recommendedName>
        <fullName evidence="4">Attachment glycoprotein G</fullName>
    </recommendedName>
</protein>
<feature type="region of interest" description="Disordered" evidence="1">
    <location>
        <begin position="1"/>
        <end position="45"/>
    </location>
</feature>
<dbReference type="EMBL" id="LXQA010569903">
    <property type="protein sequence ID" value="MCI59788.1"/>
    <property type="molecule type" value="Genomic_DNA"/>
</dbReference>
<evidence type="ECO:0000313" key="3">
    <source>
        <dbReference type="Proteomes" id="UP000265520"/>
    </source>
</evidence>